<comment type="caution">
    <text evidence="1">The sequence shown here is derived from an EMBL/GenBank/DDBJ whole genome shotgun (WGS) entry which is preliminary data.</text>
</comment>
<evidence type="ECO:0000313" key="2">
    <source>
        <dbReference type="Proteomes" id="UP000276133"/>
    </source>
</evidence>
<proteinExistence type="predicted"/>
<keyword evidence="2" id="KW-1185">Reference proteome</keyword>
<reference evidence="1 2" key="1">
    <citation type="journal article" date="2018" name="Sci. Rep.">
        <title>Genomic signatures of local adaptation to the degree of environmental predictability in rotifers.</title>
        <authorList>
            <person name="Franch-Gras L."/>
            <person name="Hahn C."/>
            <person name="Garcia-Roger E.M."/>
            <person name="Carmona M.J."/>
            <person name="Serra M."/>
            <person name="Gomez A."/>
        </authorList>
    </citation>
    <scope>NUCLEOTIDE SEQUENCE [LARGE SCALE GENOMIC DNA]</scope>
    <source>
        <strain evidence="1">HYR1</strain>
    </source>
</reference>
<accession>A0A3M7RGV2</accession>
<dbReference type="EMBL" id="REGN01003405">
    <property type="protein sequence ID" value="RNA22771.1"/>
    <property type="molecule type" value="Genomic_DNA"/>
</dbReference>
<dbReference type="Proteomes" id="UP000276133">
    <property type="component" value="Unassembled WGS sequence"/>
</dbReference>
<name>A0A3M7RGV2_BRAPC</name>
<dbReference type="AlphaFoldDB" id="A0A3M7RGV2"/>
<sequence length="75" mass="8884">MRKIIQELNLWAVPWQFGMQLSPSFQLNGIELFFIREKLGYQLFNYLIISMLAEKKALPFGTALEKLFLNYLLNK</sequence>
<gene>
    <name evidence="1" type="ORF">BpHYR1_025399</name>
</gene>
<evidence type="ECO:0000313" key="1">
    <source>
        <dbReference type="EMBL" id="RNA22771.1"/>
    </source>
</evidence>
<protein>
    <submittedName>
        <fullName evidence="1">Uncharacterized protein</fullName>
    </submittedName>
</protein>
<organism evidence="1 2">
    <name type="scientific">Brachionus plicatilis</name>
    <name type="common">Marine rotifer</name>
    <name type="synonym">Brachionus muelleri</name>
    <dbReference type="NCBI Taxonomy" id="10195"/>
    <lineage>
        <taxon>Eukaryota</taxon>
        <taxon>Metazoa</taxon>
        <taxon>Spiralia</taxon>
        <taxon>Gnathifera</taxon>
        <taxon>Rotifera</taxon>
        <taxon>Eurotatoria</taxon>
        <taxon>Monogononta</taxon>
        <taxon>Pseudotrocha</taxon>
        <taxon>Ploima</taxon>
        <taxon>Brachionidae</taxon>
        <taxon>Brachionus</taxon>
    </lineage>
</organism>